<protein>
    <recommendedName>
        <fullName evidence="4">Transcriptional regulator</fullName>
    </recommendedName>
</protein>
<evidence type="ECO:0000313" key="2">
    <source>
        <dbReference type="EMBL" id="MCX3061373.1"/>
    </source>
</evidence>
<reference evidence="2" key="1">
    <citation type="submission" date="2022-10" db="EMBL/GenBank/DDBJ databases">
        <title>Streptomyces beihaiensis sp. nov., a chitin degrading actinobacterium, isolated from shrimp pond soil.</title>
        <authorList>
            <person name="Xie J."/>
            <person name="Shen N."/>
        </authorList>
    </citation>
    <scope>NUCLEOTIDE SEQUENCE</scope>
    <source>
        <strain evidence="2">GXMU-J5</strain>
    </source>
</reference>
<comment type="caution">
    <text evidence="2">The sequence shown here is derived from an EMBL/GenBank/DDBJ whole genome shotgun (WGS) entry which is preliminary data.</text>
</comment>
<keyword evidence="3" id="KW-1185">Reference proteome</keyword>
<gene>
    <name evidence="2" type="ORF">OFY01_16730</name>
</gene>
<feature type="compositionally biased region" description="Gly residues" evidence="1">
    <location>
        <begin position="9"/>
        <end position="20"/>
    </location>
</feature>
<evidence type="ECO:0000256" key="1">
    <source>
        <dbReference type="SAM" id="MobiDB-lite"/>
    </source>
</evidence>
<proteinExistence type="predicted"/>
<organism evidence="2 3">
    <name type="scientific">Streptomyces beihaiensis</name>
    <dbReference type="NCBI Taxonomy" id="2984495"/>
    <lineage>
        <taxon>Bacteria</taxon>
        <taxon>Bacillati</taxon>
        <taxon>Actinomycetota</taxon>
        <taxon>Actinomycetes</taxon>
        <taxon>Kitasatosporales</taxon>
        <taxon>Streptomycetaceae</taxon>
        <taxon>Streptomyces</taxon>
    </lineage>
</organism>
<dbReference type="EMBL" id="JAPHNL010000190">
    <property type="protein sequence ID" value="MCX3061373.1"/>
    <property type="molecule type" value="Genomic_DNA"/>
</dbReference>
<name>A0ABT3TWE7_9ACTN</name>
<sequence length="219" mass="24308">MPREPHSGGALGDWGRGPDSGGAAFVAEMDRQVRDLIEHGELVPPRGASPDSRRQLAYLNGLKGGAREPLLAAGVPYSTVRRWERQGFDVHPIGANTDRVARAYWGTRARNWRRTGRPVPPAVRQALAPQLKERAHGQRMTVRPVDYRDVHPQARGAQKVFTDKGERTVRPSNARWDHLVDAYAGGDETQMDDAWMIYAGDIDSPPEGYYEVASVGFMI</sequence>
<dbReference type="RefSeq" id="WP_266600679.1">
    <property type="nucleotide sequence ID" value="NZ_JAPHNL010000190.1"/>
</dbReference>
<evidence type="ECO:0000313" key="3">
    <source>
        <dbReference type="Proteomes" id="UP001163064"/>
    </source>
</evidence>
<evidence type="ECO:0008006" key="4">
    <source>
        <dbReference type="Google" id="ProtNLM"/>
    </source>
</evidence>
<feature type="region of interest" description="Disordered" evidence="1">
    <location>
        <begin position="1"/>
        <end position="23"/>
    </location>
</feature>
<dbReference type="Proteomes" id="UP001163064">
    <property type="component" value="Unassembled WGS sequence"/>
</dbReference>
<accession>A0ABT3TWE7</accession>